<reference evidence="3" key="2">
    <citation type="submission" date="2025-08" db="UniProtKB">
        <authorList>
            <consortium name="Ensembl"/>
        </authorList>
    </citation>
    <scope>IDENTIFICATION</scope>
</reference>
<dbReference type="GeneTree" id="ENSGT00940000163615"/>
<dbReference type="Pfam" id="PF03184">
    <property type="entry name" value="DDE_1"/>
    <property type="match status" value="1"/>
</dbReference>
<dbReference type="AlphaFoldDB" id="H3AHT4"/>
<dbReference type="SMART" id="SM00674">
    <property type="entry name" value="CENPB"/>
    <property type="match status" value="1"/>
</dbReference>
<dbReference type="InterPro" id="IPR050863">
    <property type="entry name" value="CenT-Element_Derived"/>
</dbReference>
<sequence length="360" mass="40290">VEEIIMSKKVCLMLPQKLEVLDRVKKEPPGTPLREQARRLNVKKSTLADLIANEQKLCDTAATLIKGDVGLHEKRKHEGKDPEVDHALLMWLQRVSIKGLPLNGPILRVIAESLACDLGKSDFFATEGWFHCWKVRHNIVYKRAHGELKSANLEGADYWSKTKLQELLSSYNAEDIYNADETGLYYRATPDGSMVFCKTALSSSKKAMDRIMLLVCANMNGSNRCKLPVIGKSQRPRYVKGVDPATLPVTSKSNKMAWMTGMIFEDWLTQWDKELVRKGRTILILLDNAPSHPSISTLKNICLQRKHIIDAIHANIISTQATVAEVACHITLLDAVGMAARAWDSLKPVTTSNCFHKAGF</sequence>
<evidence type="ECO:0000313" key="4">
    <source>
        <dbReference type="Proteomes" id="UP000008672"/>
    </source>
</evidence>
<dbReference type="PANTHER" id="PTHR19303:SF73">
    <property type="entry name" value="PROTEIN PDC2"/>
    <property type="match status" value="1"/>
</dbReference>
<dbReference type="SUPFAM" id="SSF46689">
    <property type="entry name" value="Homeodomain-like"/>
    <property type="match status" value="1"/>
</dbReference>
<dbReference type="Ensembl" id="ENSLACT00000009276.1">
    <property type="protein sequence ID" value="ENSLACP00000009205.1"/>
    <property type="gene ID" value="ENSLACG00000008126.1"/>
</dbReference>
<protein>
    <recommendedName>
        <fullName evidence="2">HTH CENPB-type domain-containing protein</fullName>
    </recommendedName>
</protein>
<dbReference type="PANTHER" id="PTHR19303">
    <property type="entry name" value="TRANSPOSON"/>
    <property type="match status" value="1"/>
</dbReference>
<accession>H3AHT4</accession>
<dbReference type="GO" id="GO:0005634">
    <property type="term" value="C:nucleus"/>
    <property type="evidence" value="ECO:0007669"/>
    <property type="project" value="TreeGrafter"/>
</dbReference>
<name>H3AHT4_LATCH</name>
<dbReference type="InterPro" id="IPR004875">
    <property type="entry name" value="DDE_SF_endonuclease_dom"/>
</dbReference>
<keyword evidence="4" id="KW-1185">Reference proteome</keyword>
<dbReference type="InParanoid" id="H3AHT4"/>
<evidence type="ECO:0000256" key="1">
    <source>
        <dbReference type="ARBA" id="ARBA00023125"/>
    </source>
</evidence>
<dbReference type="eggNOG" id="KOG3105">
    <property type="taxonomic scope" value="Eukaryota"/>
</dbReference>
<evidence type="ECO:0000313" key="3">
    <source>
        <dbReference type="Ensembl" id="ENSLACP00000009205.1"/>
    </source>
</evidence>
<dbReference type="Gene3D" id="1.10.10.60">
    <property type="entry name" value="Homeodomain-like"/>
    <property type="match status" value="1"/>
</dbReference>
<feature type="domain" description="HTH CENPB-type" evidence="2">
    <location>
        <begin position="72"/>
        <end position="143"/>
    </location>
</feature>
<dbReference type="InterPro" id="IPR006600">
    <property type="entry name" value="HTH_CenpB_DNA-bd_dom"/>
</dbReference>
<organism evidence="3 4">
    <name type="scientific">Latimeria chalumnae</name>
    <name type="common">Coelacanth</name>
    <dbReference type="NCBI Taxonomy" id="7897"/>
    <lineage>
        <taxon>Eukaryota</taxon>
        <taxon>Metazoa</taxon>
        <taxon>Chordata</taxon>
        <taxon>Craniata</taxon>
        <taxon>Vertebrata</taxon>
        <taxon>Euteleostomi</taxon>
        <taxon>Coelacanthiformes</taxon>
        <taxon>Coelacanthidae</taxon>
        <taxon>Latimeria</taxon>
    </lineage>
</organism>
<reference evidence="3" key="3">
    <citation type="submission" date="2025-09" db="UniProtKB">
        <authorList>
            <consortium name="Ensembl"/>
        </authorList>
    </citation>
    <scope>IDENTIFICATION</scope>
</reference>
<keyword evidence="1" id="KW-0238">DNA-binding</keyword>
<dbReference type="Proteomes" id="UP000008672">
    <property type="component" value="Unassembled WGS sequence"/>
</dbReference>
<dbReference type="InterPro" id="IPR009057">
    <property type="entry name" value="Homeodomain-like_sf"/>
</dbReference>
<dbReference type="GO" id="GO:0003677">
    <property type="term" value="F:DNA binding"/>
    <property type="evidence" value="ECO:0007669"/>
    <property type="project" value="UniProtKB-KW"/>
</dbReference>
<dbReference type="EMBL" id="AFYH01066094">
    <property type="status" value="NOT_ANNOTATED_CDS"/>
    <property type="molecule type" value="Genomic_DNA"/>
</dbReference>
<dbReference type="PROSITE" id="PS51253">
    <property type="entry name" value="HTH_CENPB"/>
    <property type="match status" value="1"/>
</dbReference>
<reference evidence="4" key="1">
    <citation type="submission" date="2011-08" db="EMBL/GenBank/DDBJ databases">
        <title>The draft genome of Latimeria chalumnae.</title>
        <authorList>
            <person name="Di Palma F."/>
            <person name="Alfoldi J."/>
            <person name="Johnson J."/>
            <person name="Berlin A."/>
            <person name="Gnerre S."/>
            <person name="Jaffe D."/>
            <person name="MacCallum I."/>
            <person name="Young S."/>
            <person name="Walker B.J."/>
            <person name="Lander E."/>
            <person name="Lindblad-Toh K."/>
        </authorList>
    </citation>
    <scope>NUCLEOTIDE SEQUENCE [LARGE SCALE GENOMIC DNA]</scope>
    <source>
        <strain evidence="4">Wild caught</strain>
    </source>
</reference>
<dbReference type="HOGENOM" id="CLU_018294_1_0_1"/>
<evidence type="ECO:0000259" key="2">
    <source>
        <dbReference type="PROSITE" id="PS51253"/>
    </source>
</evidence>
<dbReference type="Pfam" id="PF03221">
    <property type="entry name" value="HTH_Tnp_Tc5"/>
    <property type="match status" value="1"/>
</dbReference>
<proteinExistence type="predicted"/>